<dbReference type="PANTHER" id="PTHR41775">
    <property type="entry name" value="SECRETED PROTEIN-RELATED"/>
    <property type="match status" value="1"/>
</dbReference>
<organism evidence="3 4">
    <name type="scientific">Pseudoalteromonas phenolica</name>
    <dbReference type="NCBI Taxonomy" id="161398"/>
    <lineage>
        <taxon>Bacteria</taxon>
        <taxon>Pseudomonadati</taxon>
        <taxon>Pseudomonadota</taxon>
        <taxon>Gammaproteobacteria</taxon>
        <taxon>Alteromonadales</taxon>
        <taxon>Pseudoalteromonadaceae</taxon>
        <taxon>Pseudoalteromonas</taxon>
    </lineage>
</organism>
<feature type="chain" id="PRO_5024424647" evidence="1">
    <location>
        <begin position="23"/>
        <end position="986"/>
    </location>
</feature>
<evidence type="ECO:0000313" key="4">
    <source>
        <dbReference type="Proteomes" id="UP000307362"/>
    </source>
</evidence>
<dbReference type="PANTHER" id="PTHR41775:SF1">
    <property type="entry name" value="PEPTIDASE M6-LIKE DOMAIN-CONTAINING PROTEIN"/>
    <property type="match status" value="1"/>
</dbReference>
<dbReference type="InterPro" id="IPR035986">
    <property type="entry name" value="PKD_dom_sf"/>
</dbReference>
<accession>A0A5S3YWX9</accession>
<dbReference type="RefSeq" id="WP_138566572.1">
    <property type="nucleotide sequence ID" value="NZ_PNCM01000010.1"/>
</dbReference>
<dbReference type="InterPro" id="IPR008757">
    <property type="entry name" value="Peptidase_M6-like_domain"/>
</dbReference>
<gene>
    <name evidence="3" type="ORF">CWB73_04055</name>
</gene>
<feature type="domain" description="PKD" evidence="2">
    <location>
        <begin position="825"/>
        <end position="883"/>
    </location>
</feature>
<dbReference type="AlphaFoldDB" id="A0A5S3YWX9"/>
<dbReference type="PROSITE" id="PS50093">
    <property type="entry name" value="PKD"/>
    <property type="match status" value="2"/>
</dbReference>
<keyword evidence="1" id="KW-0732">Signal</keyword>
<dbReference type="SMART" id="SM00089">
    <property type="entry name" value="PKD"/>
    <property type="match status" value="3"/>
</dbReference>
<dbReference type="Gene3D" id="2.60.40.10">
    <property type="entry name" value="Immunoglobulins"/>
    <property type="match status" value="2"/>
</dbReference>
<dbReference type="InterPro" id="IPR000601">
    <property type="entry name" value="PKD_dom"/>
</dbReference>
<dbReference type="NCBIfam" id="TIGR03296">
    <property type="entry name" value="M6dom_TIGR03296"/>
    <property type="match status" value="1"/>
</dbReference>
<dbReference type="InterPro" id="IPR022409">
    <property type="entry name" value="PKD/Chitinase_dom"/>
</dbReference>
<dbReference type="Pfam" id="PF18911">
    <property type="entry name" value="PKD_4"/>
    <property type="match status" value="2"/>
</dbReference>
<dbReference type="OrthoDB" id="275270at2"/>
<dbReference type="SUPFAM" id="SSF55486">
    <property type="entry name" value="Metalloproteases ('zincins'), catalytic domain"/>
    <property type="match status" value="1"/>
</dbReference>
<dbReference type="Pfam" id="PF20774">
    <property type="entry name" value="InhA-like_VEG"/>
    <property type="match status" value="1"/>
</dbReference>
<comment type="caution">
    <text evidence="3">The sequence shown here is derived from an EMBL/GenBank/DDBJ whole genome shotgun (WGS) entry which is preliminary data.</text>
</comment>
<dbReference type="GO" id="GO:0006508">
    <property type="term" value="P:proteolysis"/>
    <property type="evidence" value="ECO:0007669"/>
    <property type="project" value="InterPro"/>
</dbReference>
<protein>
    <submittedName>
        <fullName evidence="3">Peptidase M6</fullName>
    </submittedName>
</protein>
<evidence type="ECO:0000313" key="3">
    <source>
        <dbReference type="EMBL" id="TMP82482.1"/>
    </source>
</evidence>
<dbReference type="SUPFAM" id="SSF49299">
    <property type="entry name" value="PKD domain"/>
    <property type="match status" value="2"/>
</dbReference>
<evidence type="ECO:0000259" key="2">
    <source>
        <dbReference type="PROSITE" id="PS50093"/>
    </source>
</evidence>
<proteinExistence type="predicted"/>
<dbReference type="EMBL" id="PNCM01000010">
    <property type="protein sequence ID" value="TMP82482.1"/>
    <property type="molecule type" value="Genomic_DNA"/>
</dbReference>
<sequence length="986" mass="109213">MKLTLFFLLVTFTHFLSFTSYAMPDKLRMDDERIIYWQEKKLGRKLSTYEKSQLLNSYIVNSGKLKSVPSVSVFNQPRRINHSHSKISSFQSVNDTLSKVNILAILVDFPDLKSSSPGLEPEDTDMFYDNYSLDHYKNLLFSTSGYLGPNNENLMTARQYYQKVTGDYFDLNGDVYGWITVSKNAEYYGNRNGTERDANVSELVIEAVESLVRQGVDLSPYDQTDLNDVDGDGVINEPDGVIDHILLFHSSIGEEAGGGVLGQNAIWSHRFFVTENNQPKQITGSDLKAFNYTINPIDAGIGVVVHEFGHDLGLPDEYDLKDISIGEPVANWSVMSSGSWMGELRGSKPVMFSPKNLDFLQNRFGGKWVNQTSVNLTSLNTSTRFDLAHRGVHTGENNQIKISLPSSLEDFIKPNSGNFQYYSGEGNKINNQMSFSLTLPEASTISLQMLSQFSIESDYDIFQVYVNSNPVAGNATKDSHPTYPNIRHYLDGNSFAGDKVSGEFVNLSYDLSQFSGQQATITFLYQSDEAVSYFGIVIDDIKVTADNNVIYMDAAENNDTVQLNGFRKIGQYKSGAEHAYYLQLRSHQGVDEGLKLSQYPAGLTLWYSNENYDNNNTSEHPGYGDLLLIDTDQRPIYKTDGVSPAISAIQVRDAALRLIDQTAGLGDDNLSPSTSFSDRKDYSFSIQAESGVNLPQYGINVELIDVSEDFDKAQIQIGYDRTYSISFKASNKTVLFSPNGFVLEESDSFEWTFSDGQQSKELYPEIEFESYKTYDVTFKQIKLSGEINEVELSINLTRPLTITNFNVSHANGVLTGTVDVEAGLEPYSIEWDFGDGNKSTGASITHTYEVSGTYTVSVKITDGNGETVTQSKQFTLTVPLSIEPNLSSNSLTLTANAKVSGGSGKYQVDWDYGDGNSGEGLSISHTYNSAGTYNVSVIVTDTDTNQTESKSEQVTISLPQSQGSSSGGSIYYLLLLGFVAIRRAAK</sequence>
<dbReference type="CDD" id="cd00146">
    <property type="entry name" value="PKD"/>
    <property type="match status" value="2"/>
</dbReference>
<dbReference type="Pfam" id="PF05547">
    <property type="entry name" value="Peptidase_M6"/>
    <property type="match status" value="1"/>
</dbReference>
<dbReference type="GO" id="GO:0008233">
    <property type="term" value="F:peptidase activity"/>
    <property type="evidence" value="ECO:0007669"/>
    <property type="project" value="InterPro"/>
</dbReference>
<dbReference type="InterPro" id="IPR013783">
    <property type="entry name" value="Ig-like_fold"/>
</dbReference>
<reference evidence="4" key="2">
    <citation type="submission" date="2019-06" db="EMBL/GenBank/DDBJ databases">
        <title>Co-occurence of chitin degradation, pigmentation and bioactivity in marine Pseudoalteromonas.</title>
        <authorList>
            <person name="Sonnenschein E.C."/>
            <person name="Bech P.K."/>
        </authorList>
    </citation>
    <scope>NUCLEOTIDE SEQUENCE [LARGE SCALE GENOMIC DNA]</scope>
    <source>
        <strain evidence="4">S1189</strain>
    </source>
</reference>
<name>A0A5S3YWX9_9GAMM</name>
<dbReference type="InterPro" id="IPR048665">
    <property type="entry name" value="InhA-like_VEG"/>
</dbReference>
<reference evidence="3 4" key="1">
    <citation type="submission" date="2017-12" db="EMBL/GenBank/DDBJ databases">
        <authorList>
            <person name="Paulsen S."/>
            <person name="Gram L.K."/>
        </authorList>
    </citation>
    <scope>NUCLEOTIDE SEQUENCE [LARGE SCALE GENOMIC DNA]</scope>
    <source>
        <strain evidence="3 4">S1189</strain>
    </source>
</reference>
<feature type="domain" description="PKD" evidence="2">
    <location>
        <begin position="876"/>
        <end position="961"/>
    </location>
</feature>
<dbReference type="Proteomes" id="UP000307362">
    <property type="component" value="Unassembled WGS sequence"/>
</dbReference>
<feature type="signal peptide" evidence="1">
    <location>
        <begin position="1"/>
        <end position="22"/>
    </location>
</feature>
<dbReference type="Pfam" id="PF20773">
    <property type="entry name" value="InhA-like_MAM"/>
    <property type="match status" value="1"/>
</dbReference>
<evidence type="ECO:0000256" key="1">
    <source>
        <dbReference type="SAM" id="SignalP"/>
    </source>
</evidence>